<dbReference type="AlphaFoldDB" id="I4Z1H1"/>
<dbReference type="CDD" id="cd05466">
    <property type="entry name" value="PBP2_LTTR_substrate"/>
    <property type="match status" value="1"/>
</dbReference>
<dbReference type="SUPFAM" id="SSF46785">
    <property type="entry name" value="Winged helix' DNA-binding domain"/>
    <property type="match status" value="1"/>
</dbReference>
<dbReference type="SUPFAM" id="SSF53850">
    <property type="entry name" value="Periplasmic binding protein-like II"/>
    <property type="match status" value="1"/>
</dbReference>
<evidence type="ECO:0000313" key="7">
    <source>
        <dbReference type="Proteomes" id="UP000003947"/>
    </source>
</evidence>
<dbReference type="GO" id="GO:0003700">
    <property type="term" value="F:DNA-binding transcription factor activity"/>
    <property type="evidence" value="ECO:0007669"/>
    <property type="project" value="InterPro"/>
</dbReference>
<dbReference type="Gene3D" id="1.10.10.10">
    <property type="entry name" value="Winged helix-like DNA-binding domain superfamily/Winged helix DNA-binding domain"/>
    <property type="match status" value="1"/>
</dbReference>
<keyword evidence="7" id="KW-1185">Reference proteome</keyword>
<organism evidence="6 7">
    <name type="scientific">Microvirga lotononidis</name>
    <dbReference type="NCBI Taxonomy" id="864069"/>
    <lineage>
        <taxon>Bacteria</taxon>
        <taxon>Pseudomonadati</taxon>
        <taxon>Pseudomonadota</taxon>
        <taxon>Alphaproteobacteria</taxon>
        <taxon>Hyphomicrobiales</taxon>
        <taxon>Methylobacteriaceae</taxon>
        <taxon>Microvirga</taxon>
    </lineage>
</organism>
<evidence type="ECO:0000256" key="1">
    <source>
        <dbReference type="ARBA" id="ARBA00009437"/>
    </source>
</evidence>
<keyword evidence="4" id="KW-0804">Transcription</keyword>
<dbReference type="InterPro" id="IPR036388">
    <property type="entry name" value="WH-like_DNA-bd_sf"/>
</dbReference>
<dbReference type="InterPro" id="IPR000847">
    <property type="entry name" value="LysR_HTH_N"/>
</dbReference>
<dbReference type="EMBL" id="JH660640">
    <property type="protein sequence ID" value="EIM30063.1"/>
    <property type="molecule type" value="Genomic_DNA"/>
</dbReference>
<proteinExistence type="inferred from homology"/>
<dbReference type="HOGENOM" id="CLU_039613_6_4_5"/>
<comment type="similarity">
    <text evidence="1">Belongs to the LysR transcriptional regulatory family.</text>
</comment>
<dbReference type="InterPro" id="IPR036390">
    <property type="entry name" value="WH_DNA-bd_sf"/>
</dbReference>
<sequence>MEMHQVRYFLALCEELNFTHAAERCHVAQPSLTRAIRQLEQELGGELFHRERAHTHLSELGRIVRPHLEQVYREMQEAKRQAGDFAELTHTPLKLGIMCTIAPDQIVDLVGAVRARHAGVELKMADANAWELEERLLQGDLEVAIYCIPGKEPDERLHVLPLFREQIVAALGSRHRLASRNAVRVKDLDGECYIHRTDCEFAGYADPVFQAQNVKCTAVYWSERDDWTLAMVAAGLGWAFMPANSVSHPAVTGLPITEPEFWREVNLVTVRGRPHSPAVGALVREAMSMRWFGERALAVERSRDMPEPADLPTPSAP</sequence>
<protein>
    <submittedName>
        <fullName evidence="6">Transcriptional regulator</fullName>
    </submittedName>
</protein>
<evidence type="ECO:0000256" key="3">
    <source>
        <dbReference type="ARBA" id="ARBA00023125"/>
    </source>
</evidence>
<dbReference type="Proteomes" id="UP000003947">
    <property type="component" value="Unassembled WGS sequence"/>
</dbReference>
<dbReference type="InterPro" id="IPR005119">
    <property type="entry name" value="LysR_subst-bd"/>
</dbReference>
<keyword evidence="3" id="KW-0238">DNA-binding</keyword>
<dbReference type="Pfam" id="PF03466">
    <property type="entry name" value="LysR_substrate"/>
    <property type="match status" value="1"/>
</dbReference>
<feature type="domain" description="HTH lysR-type" evidence="5">
    <location>
        <begin position="1"/>
        <end position="58"/>
    </location>
</feature>
<dbReference type="OrthoDB" id="9811588at2"/>
<name>I4Z1H1_9HYPH</name>
<keyword evidence="2" id="KW-0805">Transcription regulation</keyword>
<accession>I4Z1H1</accession>
<dbReference type="STRING" id="864069.MicloDRAFT_00013840"/>
<evidence type="ECO:0000256" key="4">
    <source>
        <dbReference type="ARBA" id="ARBA00023163"/>
    </source>
</evidence>
<evidence type="ECO:0000259" key="5">
    <source>
        <dbReference type="PROSITE" id="PS50931"/>
    </source>
</evidence>
<evidence type="ECO:0000313" key="6">
    <source>
        <dbReference type="EMBL" id="EIM30063.1"/>
    </source>
</evidence>
<dbReference type="GO" id="GO:0032993">
    <property type="term" value="C:protein-DNA complex"/>
    <property type="evidence" value="ECO:0007669"/>
    <property type="project" value="TreeGrafter"/>
</dbReference>
<dbReference type="PANTHER" id="PTHR30346:SF28">
    <property type="entry name" value="HTH-TYPE TRANSCRIPTIONAL REGULATOR CYNR"/>
    <property type="match status" value="1"/>
</dbReference>
<dbReference type="PATRIC" id="fig|864069.3.peg.1532"/>
<dbReference type="eggNOG" id="COG0583">
    <property type="taxonomic scope" value="Bacteria"/>
</dbReference>
<evidence type="ECO:0000256" key="2">
    <source>
        <dbReference type="ARBA" id="ARBA00023015"/>
    </source>
</evidence>
<reference evidence="6 7" key="1">
    <citation type="submission" date="2012-02" db="EMBL/GenBank/DDBJ databases">
        <title>Improved High-Quality Draft sequence of Microvirga sp. WSM3557.</title>
        <authorList>
            <consortium name="US DOE Joint Genome Institute"/>
            <person name="Lucas S."/>
            <person name="Han J."/>
            <person name="Lapidus A."/>
            <person name="Cheng J.-F."/>
            <person name="Goodwin L."/>
            <person name="Pitluck S."/>
            <person name="Peters L."/>
            <person name="Zhang X."/>
            <person name="Detter J.C."/>
            <person name="Han C."/>
            <person name="Tapia R."/>
            <person name="Land M."/>
            <person name="Hauser L."/>
            <person name="Kyrpides N."/>
            <person name="Ivanova N."/>
            <person name="Pagani I."/>
            <person name="Brau L."/>
            <person name="Yates R."/>
            <person name="O'Hara G."/>
            <person name="Rui T."/>
            <person name="Howieson J."/>
            <person name="Reeve W."/>
            <person name="Woyke T."/>
        </authorList>
    </citation>
    <scope>NUCLEOTIDE SEQUENCE [LARGE SCALE GENOMIC DNA]</scope>
    <source>
        <strain evidence="6 7">WSM3557</strain>
    </source>
</reference>
<gene>
    <name evidence="6" type="ORF">MicloDRAFT_00013840</name>
</gene>
<dbReference type="FunFam" id="1.10.10.10:FF:000001">
    <property type="entry name" value="LysR family transcriptional regulator"/>
    <property type="match status" value="1"/>
</dbReference>
<dbReference type="RefSeq" id="WP_009490283.1">
    <property type="nucleotide sequence ID" value="NZ_CP141050.1"/>
</dbReference>
<dbReference type="PROSITE" id="PS50931">
    <property type="entry name" value="HTH_LYSR"/>
    <property type="match status" value="1"/>
</dbReference>
<dbReference type="Gene3D" id="3.40.190.10">
    <property type="entry name" value="Periplasmic binding protein-like II"/>
    <property type="match status" value="2"/>
</dbReference>
<dbReference type="Pfam" id="PF00126">
    <property type="entry name" value="HTH_1"/>
    <property type="match status" value="1"/>
</dbReference>
<dbReference type="PRINTS" id="PR00039">
    <property type="entry name" value="HTHLYSR"/>
</dbReference>
<dbReference type="PANTHER" id="PTHR30346">
    <property type="entry name" value="TRANSCRIPTIONAL DUAL REGULATOR HCAR-RELATED"/>
    <property type="match status" value="1"/>
</dbReference>
<dbReference type="GO" id="GO:0003677">
    <property type="term" value="F:DNA binding"/>
    <property type="evidence" value="ECO:0007669"/>
    <property type="project" value="UniProtKB-KW"/>
</dbReference>